<evidence type="ECO:0000259" key="1">
    <source>
        <dbReference type="Pfam" id="PF17852"/>
    </source>
</evidence>
<organism evidence="2 3">
    <name type="scientific">Tenebrio molitor</name>
    <name type="common">Yellow mealworm beetle</name>
    <dbReference type="NCBI Taxonomy" id="7067"/>
    <lineage>
        <taxon>Eukaryota</taxon>
        <taxon>Metazoa</taxon>
        <taxon>Ecdysozoa</taxon>
        <taxon>Arthropoda</taxon>
        <taxon>Hexapoda</taxon>
        <taxon>Insecta</taxon>
        <taxon>Pterygota</taxon>
        <taxon>Neoptera</taxon>
        <taxon>Endopterygota</taxon>
        <taxon>Coleoptera</taxon>
        <taxon>Polyphaga</taxon>
        <taxon>Cucujiformia</taxon>
        <taxon>Tenebrionidae</taxon>
        <taxon>Tenebrio</taxon>
    </lineage>
</organism>
<dbReference type="EMBL" id="JABDTM020025409">
    <property type="protein sequence ID" value="KAH0813307.1"/>
    <property type="molecule type" value="Genomic_DNA"/>
</dbReference>
<dbReference type="PANTHER" id="PTHR46961">
    <property type="entry name" value="DYNEIN HEAVY CHAIN 1, AXONEMAL-LIKE PROTEIN"/>
    <property type="match status" value="1"/>
</dbReference>
<dbReference type="GO" id="GO:0007018">
    <property type="term" value="P:microtubule-based movement"/>
    <property type="evidence" value="ECO:0007669"/>
    <property type="project" value="InterPro"/>
</dbReference>
<dbReference type="Gene3D" id="1.10.472.130">
    <property type="match status" value="1"/>
</dbReference>
<gene>
    <name evidence="2" type="ORF">GEV33_009482</name>
</gene>
<accession>A0A8J6LAQ6</accession>
<evidence type="ECO:0000313" key="2">
    <source>
        <dbReference type="EMBL" id="KAH0813307.1"/>
    </source>
</evidence>
<dbReference type="InterPro" id="IPR041466">
    <property type="entry name" value="Dynein_AAA5_ext"/>
</dbReference>
<keyword evidence="3" id="KW-1185">Reference proteome</keyword>
<dbReference type="PANTHER" id="PTHR46961:SF5">
    <property type="entry name" value="DYNEIN AXONEMAL HEAVY CHAIN 1"/>
    <property type="match status" value="1"/>
</dbReference>
<feature type="domain" description="Dynein heavy chain AAA 5 extension" evidence="1">
    <location>
        <begin position="223"/>
        <end position="341"/>
    </location>
</feature>
<dbReference type="Proteomes" id="UP000719412">
    <property type="component" value="Unassembled WGS sequence"/>
</dbReference>
<protein>
    <recommendedName>
        <fullName evidence="1">Dynein heavy chain AAA 5 extension domain-containing protein</fullName>
    </recommendedName>
</protein>
<dbReference type="Pfam" id="PF17852">
    <property type="entry name" value="Dynein_AAA_lid"/>
    <property type="match status" value="1"/>
</dbReference>
<dbReference type="Gene3D" id="3.40.50.300">
    <property type="entry name" value="P-loop containing nucleotide triphosphate hydrolases"/>
    <property type="match status" value="2"/>
</dbReference>
<sequence length="419" mass="47967">MFQCYEVLKAAMTTLEGQPQPSGQPFMPVHTYVMNPKSITMGQLYGEFDQQTHEWTDGILPCLVRIGVAAENKNKRWYIFDGPVDAVWIENMNSVLDDNKKLCLSSGEIIKLRDTMTMMFEVADLAVASPATVSRCGMVYLEPGVLGLEPFVNCWIKRLPPVAAVQTHFTRSLAAKFFTLVKRFAGIYLHLVEIQLIWKRFHNIYSIYPGARKLAVPFTDNFRDLFNLYVIPAIDLLRNRLREILTSVDSALLCKFLRLMDFWLGPLAGRDNKPPPAPQFLALIPDLLVPWVVFSLVWSVGCTCDNQSRLVFDRWLREVMQREEHGPLFPRTGLVYDYRLHDGGFTDLTDDGQPAPPRWYSWMENVEEYQITVDMKYSDIEIPTMDNVRNSKMMEIVLNNYDNVLCVGPTGTGNLFAIL</sequence>
<dbReference type="GO" id="GO:0045505">
    <property type="term" value="F:dynein intermediate chain binding"/>
    <property type="evidence" value="ECO:0007669"/>
    <property type="project" value="InterPro"/>
</dbReference>
<dbReference type="GO" id="GO:0051959">
    <property type="term" value="F:dynein light intermediate chain binding"/>
    <property type="evidence" value="ECO:0007669"/>
    <property type="project" value="InterPro"/>
</dbReference>
<dbReference type="GO" id="GO:0030286">
    <property type="term" value="C:dynein complex"/>
    <property type="evidence" value="ECO:0007669"/>
    <property type="project" value="InterPro"/>
</dbReference>
<name>A0A8J6LAQ6_TENMO</name>
<dbReference type="InterPro" id="IPR027417">
    <property type="entry name" value="P-loop_NTPase"/>
</dbReference>
<comment type="caution">
    <text evidence="2">The sequence shown here is derived from an EMBL/GenBank/DDBJ whole genome shotgun (WGS) entry which is preliminary data.</text>
</comment>
<evidence type="ECO:0000313" key="3">
    <source>
        <dbReference type="Proteomes" id="UP000719412"/>
    </source>
</evidence>
<reference evidence="2" key="1">
    <citation type="journal article" date="2020" name="J Insects Food Feed">
        <title>The yellow mealworm (Tenebrio molitor) genome: a resource for the emerging insects as food and feed industry.</title>
        <authorList>
            <person name="Eriksson T."/>
            <person name="Andere A."/>
            <person name="Kelstrup H."/>
            <person name="Emery V."/>
            <person name="Picard C."/>
        </authorList>
    </citation>
    <scope>NUCLEOTIDE SEQUENCE</scope>
    <source>
        <strain evidence="2">Stoneville</strain>
        <tissue evidence="2">Whole head</tissue>
    </source>
</reference>
<proteinExistence type="predicted"/>
<dbReference type="AlphaFoldDB" id="A0A8J6LAQ6"/>
<dbReference type="Pfam" id="PF12775">
    <property type="entry name" value="AAA_7"/>
    <property type="match status" value="1"/>
</dbReference>
<reference evidence="2" key="2">
    <citation type="submission" date="2021-08" db="EMBL/GenBank/DDBJ databases">
        <authorList>
            <person name="Eriksson T."/>
        </authorList>
    </citation>
    <scope>NUCLEOTIDE SEQUENCE</scope>
    <source>
        <strain evidence="2">Stoneville</strain>
        <tissue evidence="2">Whole head</tissue>
    </source>
</reference>
<dbReference type="InterPro" id="IPR026983">
    <property type="entry name" value="DHC"/>
</dbReference>